<name>A0A1Q9A325_9HYPH</name>
<evidence type="ECO:0008006" key="6">
    <source>
        <dbReference type="Google" id="ProtNLM"/>
    </source>
</evidence>
<protein>
    <recommendedName>
        <fullName evidence="6">Lipoprotein</fullName>
    </recommendedName>
</protein>
<evidence type="ECO:0000313" key="4">
    <source>
        <dbReference type="Proteomes" id="UP000185598"/>
    </source>
</evidence>
<evidence type="ECO:0000313" key="5">
    <source>
        <dbReference type="Proteomes" id="UP000544107"/>
    </source>
</evidence>
<keyword evidence="1" id="KW-0732">Signal</keyword>
<gene>
    <name evidence="3" type="ORF">BJF91_18020</name>
    <name evidence="2" type="ORF">GGQ71_000224</name>
</gene>
<proteinExistence type="predicted"/>
<reference evidence="3 4" key="1">
    <citation type="submission" date="2016-09" db="EMBL/GenBank/DDBJ databases">
        <title>Rhizobium oryziradicis sp. nov., isolated from the root of rice.</title>
        <authorList>
            <person name="Zhao J."/>
            <person name="Zhang X."/>
        </authorList>
    </citation>
    <scope>NUCLEOTIDE SEQUENCE [LARGE SCALE GENOMIC DNA]</scope>
    <source>
        <strain evidence="3 4">14971</strain>
    </source>
</reference>
<reference evidence="2 5" key="2">
    <citation type="submission" date="2020-08" db="EMBL/GenBank/DDBJ databases">
        <title>Genomic Encyclopedia of Type Strains, Phase IV (KMG-IV): sequencing the most valuable type-strain genomes for metagenomic binning, comparative biology and taxonomic classification.</title>
        <authorList>
            <person name="Goeker M."/>
        </authorList>
    </citation>
    <scope>NUCLEOTIDE SEQUENCE [LARGE SCALE GENOMIC DNA]</scope>
    <source>
        <strain evidence="2 5">DSM 100021</strain>
    </source>
</reference>
<dbReference type="OrthoDB" id="8302327at2"/>
<evidence type="ECO:0000256" key="1">
    <source>
        <dbReference type="SAM" id="SignalP"/>
    </source>
</evidence>
<dbReference type="Proteomes" id="UP000185598">
    <property type="component" value="Unassembled WGS sequence"/>
</dbReference>
<dbReference type="Proteomes" id="UP000544107">
    <property type="component" value="Unassembled WGS sequence"/>
</dbReference>
<keyword evidence="4" id="KW-1185">Reference proteome</keyword>
<evidence type="ECO:0000313" key="2">
    <source>
        <dbReference type="EMBL" id="MBB4005988.1"/>
    </source>
</evidence>
<dbReference type="RefSeq" id="WP_075614804.1">
    <property type="nucleotide sequence ID" value="NZ_JACIED010000001.1"/>
</dbReference>
<dbReference type="PROSITE" id="PS51257">
    <property type="entry name" value="PROKAR_LIPOPROTEIN"/>
    <property type="match status" value="1"/>
</dbReference>
<dbReference type="STRING" id="887144.BJF91_18020"/>
<dbReference type="EMBL" id="MKIN01000022">
    <property type="protein sequence ID" value="OLP49013.1"/>
    <property type="molecule type" value="Genomic_DNA"/>
</dbReference>
<feature type="signal peptide" evidence="1">
    <location>
        <begin position="1"/>
        <end position="21"/>
    </location>
</feature>
<comment type="caution">
    <text evidence="3">The sequence shown here is derived from an EMBL/GenBank/DDBJ whole genome shotgun (WGS) entry which is preliminary data.</text>
</comment>
<evidence type="ECO:0000313" key="3">
    <source>
        <dbReference type="EMBL" id="OLP49013.1"/>
    </source>
</evidence>
<sequence length="155" mass="16850">MHRLRFLFALSACLAACLALAGCMADLFHSTPKKFYYDIRAVTVLAGPKVPVALIEGVERRLSAAVDATVRPEVLPRVILTVRVESMAGQLGLDKQHNEALVQVSAASVETGEVVARGEFKVLTITNDPGLGPESLAEEISARIRSLFYLRMPKM</sequence>
<dbReference type="EMBL" id="JACIED010000001">
    <property type="protein sequence ID" value="MBB4005988.1"/>
    <property type="molecule type" value="Genomic_DNA"/>
</dbReference>
<feature type="chain" id="PRO_5044564277" description="Lipoprotein" evidence="1">
    <location>
        <begin position="22"/>
        <end position="155"/>
    </location>
</feature>
<organism evidence="3 4">
    <name type="scientific">Allorhizobium taibaishanense</name>
    <dbReference type="NCBI Taxonomy" id="887144"/>
    <lineage>
        <taxon>Bacteria</taxon>
        <taxon>Pseudomonadati</taxon>
        <taxon>Pseudomonadota</taxon>
        <taxon>Alphaproteobacteria</taxon>
        <taxon>Hyphomicrobiales</taxon>
        <taxon>Rhizobiaceae</taxon>
        <taxon>Rhizobium/Agrobacterium group</taxon>
        <taxon>Allorhizobium</taxon>
    </lineage>
</organism>
<accession>A0A1Q9A325</accession>
<dbReference type="AlphaFoldDB" id="A0A1Q9A325"/>